<reference evidence="1 2" key="1">
    <citation type="submission" date="2018-08" db="EMBL/GenBank/DDBJ databases">
        <title>Komagataeibacter sp. AV 382.</title>
        <authorList>
            <person name="Skraban J."/>
            <person name="Trcek J."/>
        </authorList>
    </citation>
    <scope>NUCLEOTIDE SEQUENCE [LARGE SCALE GENOMIC DNA]</scope>
    <source>
        <strain evidence="1 2">AV 382</strain>
    </source>
</reference>
<dbReference type="SUPFAM" id="SSF56399">
    <property type="entry name" value="ADP-ribosylation"/>
    <property type="match status" value="1"/>
</dbReference>
<accession>A0A371YZ20</accession>
<dbReference type="Pfam" id="PF06108">
    <property type="entry name" value="DUF952"/>
    <property type="match status" value="1"/>
</dbReference>
<name>A0A371YZ20_9PROT</name>
<organism evidence="1 2">
    <name type="scientific">Komagataeibacter melaceti</name>
    <dbReference type="NCBI Taxonomy" id="2766577"/>
    <lineage>
        <taxon>Bacteria</taxon>
        <taxon>Pseudomonadati</taxon>
        <taxon>Pseudomonadota</taxon>
        <taxon>Alphaproteobacteria</taxon>
        <taxon>Acetobacterales</taxon>
        <taxon>Acetobacteraceae</taxon>
        <taxon>Komagataeibacter</taxon>
    </lineage>
</organism>
<gene>
    <name evidence="1" type="ORF">DY926_11320</name>
</gene>
<dbReference type="PANTHER" id="PTHR34129:SF1">
    <property type="entry name" value="DUF952 DOMAIN-CONTAINING PROTEIN"/>
    <property type="match status" value="1"/>
</dbReference>
<protein>
    <submittedName>
        <fullName evidence="1">DUF952 domain-containing protein</fullName>
    </submittedName>
</protein>
<keyword evidence="2" id="KW-1185">Reference proteome</keyword>
<comment type="caution">
    <text evidence="1">The sequence shown here is derived from an EMBL/GenBank/DDBJ whole genome shotgun (WGS) entry which is preliminary data.</text>
</comment>
<dbReference type="AlphaFoldDB" id="A0A371YZ20"/>
<dbReference type="Gene3D" id="3.20.170.20">
    <property type="entry name" value="Protein of unknown function DUF952"/>
    <property type="match status" value="1"/>
</dbReference>
<dbReference type="RefSeq" id="WP_116703469.1">
    <property type="nucleotide sequence ID" value="NZ_QUWV01000096.1"/>
</dbReference>
<dbReference type="InterPro" id="IPR009297">
    <property type="entry name" value="DUF952"/>
</dbReference>
<dbReference type="Proteomes" id="UP000262371">
    <property type="component" value="Unassembled WGS sequence"/>
</dbReference>
<dbReference type="EMBL" id="QUWV01000096">
    <property type="protein sequence ID" value="RFD19429.1"/>
    <property type="molecule type" value="Genomic_DNA"/>
</dbReference>
<evidence type="ECO:0000313" key="1">
    <source>
        <dbReference type="EMBL" id="RFD19429.1"/>
    </source>
</evidence>
<dbReference type="OrthoDB" id="9799937at2"/>
<dbReference type="PANTHER" id="PTHR34129">
    <property type="entry name" value="BLR1139 PROTEIN"/>
    <property type="match status" value="1"/>
</dbReference>
<proteinExistence type="predicted"/>
<sequence>MTDRIVYKILTADEQEHFTRMGSFAGSPVDIADGFIHLSDATQVTGTVDRHFSGQDGLVLVAVDLGLLDPAAVRWEPSRGGQLFPHLYAVLPIGAVVATCPLARNADGSVQLPL</sequence>
<evidence type="ECO:0000313" key="2">
    <source>
        <dbReference type="Proteomes" id="UP000262371"/>
    </source>
</evidence>